<sequence>MANEEQSGQGSPEQLVLSGVWHSHYTYESTGRGPITRHHYVVVRQEGDQLTVESLPDSNDSPVTLSLTLRGPIATGTWTEHTAVDGYYQGAVYHGALQLIVDPTGRTMAGKWVGFDKELHVDSGPWALDLMDAATDDATLERYNKSPHTSKAG</sequence>
<proteinExistence type="predicted"/>
<comment type="caution">
    <text evidence="1">The sequence shown here is derived from an EMBL/GenBank/DDBJ whole genome shotgun (WGS) entry which is preliminary data.</text>
</comment>
<evidence type="ECO:0000313" key="2">
    <source>
        <dbReference type="Proteomes" id="UP001596011"/>
    </source>
</evidence>
<accession>A0ABV9HE77</accession>
<evidence type="ECO:0000313" key="1">
    <source>
        <dbReference type="EMBL" id="MFC4628077.1"/>
    </source>
</evidence>
<protein>
    <submittedName>
        <fullName evidence="1">Uncharacterized protein</fullName>
    </submittedName>
</protein>
<dbReference type="EMBL" id="JBHSFI010000003">
    <property type="protein sequence ID" value="MFC4628077.1"/>
    <property type="molecule type" value="Genomic_DNA"/>
</dbReference>
<keyword evidence="2" id="KW-1185">Reference proteome</keyword>
<name>A0ABV9HE77_9MICO</name>
<dbReference type="Proteomes" id="UP001596011">
    <property type="component" value="Unassembled WGS sequence"/>
</dbReference>
<dbReference type="RefSeq" id="WP_377133815.1">
    <property type="nucleotide sequence ID" value="NZ_JBHSFI010000003.1"/>
</dbReference>
<reference evidence="2" key="1">
    <citation type="journal article" date="2019" name="Int. J. Syst. Evol. Microbiol.">
        <title>The Global Catalogue of Microorganisms (GCM) 10K type strain sequencing project: providing services to taxonomists for standard genome sequencing and annotation.</title>
        <authorList>
            <consortium name="The Broad Institute Genomics Platform"/>
            <consortium name="The Broad Institute Genome Sequencing Center for Infectious Disease"/>
            <person name="Wu L."/>
            <person name="Ma J."/>
        </authorList>
    </citation>
    <scope>NUCLEOTIDE SEQUENCE [LARGE SCALE GENOMIC DNA]</scope>
    <source>
        <strain evidence="2">CCUG 42722</strain>
    </source>
</reference>
<organism evidence="1 2">
    <name type="scientific">Promicromonospora alba</name>
    <dbReference type="NCBI Taxonomy" id="1616110"/>
    <lineage>
        <taxon>Bacteria</taxon>
        <taxon>Bacillati</taxon>
        <taxon>Actinomycetota</taxon>
        <taxon>Actinomycetes</taxon>
        <taxon>Micrococcales</taxon>
        <taxon>Promicromonosporaceae</taxon>
        <taxon>Promicromonospora</taxon>
    </lineage>
</organism>
<gene>
    <name evidence="1" type="ORF">ACFO6V_07525</name>
</gene>